<accession>A0AAW1BLE0</accession>
<organism evidence="2 3">
    <name type="scientific">Crotalus adamanteus</name>
    <name type="common">Eastern diamondback rattlesnake</name>
    <dbReference type="NCBI Taxonomy" id="8729"/>
    <lineage>
        <taxon>Eukaryota</taxon>
        <taxon>Metazoa</taxon>
        <taxon>Chordata</taxon>
        <taxon>Craniata</taxon>
        <taxon>Vertebrata</taxon>
        <taxon>Euteleostomi</taxon>
        <taxon>Lepidosauria</taxon>
        <taxon>Squamata</taxon>
        <taxon>Bifurcata</taxon>
        <taxon>Unidentata</taxon>
        <taxon>Episquamata</taxon>
        <taxon>Toxicofera</taxon>
        <taxon>Serpentes</taxon>
        <taxon>Colubroidea</taxon>
        <taxon>Viperidae</taxon>
        <taxon>Crotalinae</taxon>
        <taxon>Crotalus</taxon>
    </lineage>
</organism>
<evidence type="ECO:0000313" key="3">
    <source>
        <dbReference type="Proteomes" id="UP001474421"/>
    </source>
</evidence>
<gene>
    <name evidence="2" type="ORF">NXF25_010563</name>
</gene>
<keyword evidence="2" id="KW-0647">Proteasome</keyword>
<dbReference type="GO" id="GO:0000502">
    <property type="term" value="C:proteasome complex"/>
    <property type="evidence" value="ECO:0007669"/>
    <property type="project" value="UniProtKB-KW"/>
</dbReference>
<reference evidence="2 3" key="1">
    <citation type="journal article" date="2024" name="Proc. Natl. Acad. Sci. U.S.A.">
        <title>The genetic regulatory architecture and epigenomic basis for age-related changes in rattlesnake venom.</title>
        <authorList>
            <person name="Hogan M.P."/>
            <person name="Holding M.L."/>
            <person name="Nystrom G.S."/>
            <person name="Colston T.J."/>
            <person name="Bartlett D.A."/>
            <person name="Mason A.J."/>
            <person name="Ellsworth S.A."/>
            <person name="Rautsaw R.M."/>
            <person name="Lawrence K.C."/>
            <person name="Strickland J.L."/>
            <person name="He B."/>
            <person name="Fraser P."/>
            <person name="Margres M.J."/>
            <person name="Gilbert D.M."/>
            <person name="Gibbs H.L."/>
            <person name="Parkinson C.L."/>
            <person name="Rokyta D.R."/>
        </authorList>
    </citation>
    <scope>NUCLEOTIDE SEQUENCE [LARGE SCALE GENOMIC DNA]</scope>
    <source>
        <strain evidence="2">DRR0105</strain>
    </source>
</reference>
<sequence>MTSTDHGIAPSPPLPLLICSVVGLHNFINNKIANRDTEKKEGQEKEETKERKDDKEKEKEKKARPKKKRRRRSTVVLVISLSISKLKPLNCTRLLWLKVLPCH</sequence>
<evidence type="ECO:0000313" key="2">
    <source>
        <dbReference type="EMBL" id="KAK9402207.1"/>
    </source>
</evidence>
<name>A0AAW1BLE0_CROAD</name>
<feature type="region of interest" description="Disordered" evidence="1">
    <location>
        <begin position="32"/>
        <end position="72"/>
    </location>
</feature>
<dbReference type="EMBL" id="JAOTOJ010000004">
    <property type="protein sequence ID" value="KAK9402207.1"/>
    <property type="molecule type" value="Genomic_DNA"/>
</dbReference>
<proteinExistence type="predicted"/>
<feature type="compositionally biased region" description="Basic and acidic residues" evidence="1">
    <location>
        <begin position="33"/>
        <end position="61"/>
    </location>
</feature>
<dbReference type="Proteomes" id="UP001474421">
    <property type="component" value="Unassembled WGS sequence"/>
</dbReference>
<feature type="compositionally biased region" description="Basic residues" evidence="1">
    <location>
        <begin position="62"/>
        <end position="72"/>
    </location>
</feature>
<protein>
    <submittedName>
        <fullName evidence="2">Psmd7: 26S proteasome non-ATPase regulatory subunit 7</fullName>
    </submittedName>
</protein>
<dbReference type="AlphaFoldDB" id="A0AAW1BLE0"/>
<comment type="caution">
    <text evidence="2">The sequence shown here is derived from an EMBL/GenBank/DDBJ whole genome shotgun (WGS) entry which is preliminary data.</text>
</comment>
<keyword evidence="3" id="KW-1185">Reference proteome</keyword>
<evidence type="ECO:0000256" key="1">
    <source>
        <dbReference type="SAM" id="MobiDB-lite"/>
    </source>
</evidence>